<gene>
    <name evidence="2" type="ORF">H8D96_02815</name>
</gene>
<feature type="transmembrane region" description="Helical" evidence="1">
    <location>
        <begin position="146"/>
        <end position="171"/>
    </location>
</feature>
<organism evidence="2 3">
    <name type="scientific">Candidatus Desulfatibia vada</name>
    <dbReference type="NCBI Taxonomy" id="2841696"/>
    <lineage>
        <taxon>Bacteria</taxon>
        <taxon>Pseudomonadati</taxon>
        <taxon>Thermodesulfobacteriota</taxon>
        <taxon>Desulfobacteria</taxon>
        <taxon>Desulfobacterales</taxon>
        <taxon>Desulfobacterales incertae sedis</taxon>
        <taxon>Candidatus Desulfatibia</taxon>
    </lineage>
</organism>
<comment type="caution">
    <text evidence="2">The sequence shown here is derived from an EMBL/GenBank/DDBJ whole genome shotgun (WGS) entry which is preliminary data.</text>
</comment>
<accession>A0A8J6P100</accession>
<keyword evidence="1" id="KW-0472">Membrane</keyword>
<evidence type="ECO:0000256" key="1">
    <source>
        <dbReference type="SAM" id="Phobius"/>
    </source>
</evidence>
<dbReference type="Proteomes" id="UP000605201">
    <property type="component" value="Unassembled WGS sequence"/>
</dbReference>
<feature type="transmembrane region" description="Helical" evidence="1">
    <location>
        <begin position="6"/>
        <end position="25"/>
    </location>
</feature>
<sequence length="187" mass="20792">MEALTQPVLLLGLAMILAIIIERLLEIAKSIYDYIEACSNSTDRWTERAEQLRNRLEVRLDNAKAGNGRDFDLVVAMASRYLSVSGPSQSGLWAVSTDKMRAITIKAWFKTIAIILGIFCAWLFDIDILKLVELSLENKEPTYQSSWFGILMAGIAMGFGAGPMHKLIAALEKARGLRRQKEGSKNG</sequence>
<proteinExistence type="predicted"/>
<keyword evidence="1" id="KW-1133">Transmembrane helix</keyword>
<evidence type="ECO:0000313" key="3">
    <source>
        <dbReference type="Proteomes" id="UP000605201"/>
    </source>
</evidence>
<reference evidence="2 3" key="1">
    <citation type="submission" date="2020-08" db="EMBL/GenBank/DDBJ databases">
        <title>Bridging the membrane lipid divide: bacteria of the FCB group superphylum have the potential to synthesize archaeal ether lipids.</title>
        <authorList>
            <person name="Villanueva L."/>
            <person name="Von Meijenfeldt F.A.B."/>
            <person name="Westbye A.B."/>
            <person name="Yadav S."/>
            <person name="Hopmans E.C."/>
            <person name="Dutilh B.E."/>
            <person name="Sinninghe Damste J.S."/>
        </authorList>
    </citation>
    <scope>NUCLEOTIDE SEQUENCE [LARGE SCALE GENOMIC DNA]</scope>
    <source>
        <strain evidence="2">NIOZ-UU17</strain>
    </source>
</reference>
<feature type="transmembrane region" description="Helical" evidence="1">
    <location>
        <begin position="107"/>
        <end position="126"/>
    </location>
</feature>
<protein>
    <submittedName>
        <fullName evidence="2">Uncharacterized protein</fullName>
    </submittedName>
</protein>
<dbReference type="EMBL" id="JACNIG010000087">
    <property type="protein sequence ID" value="MBC8430830.1"/>
    <property type="molecule type" value="Genomic_DNA"/>
</dbReference>
<dbReference type="AlphaFoldDB" id="A0A8J6P100"/>
<name>A0A8J6P100_9BACT</name>
<evidence type="ECO:0000313" key="2">
    <source>
        <dbReference type="EMBL" id="MBC8430830.1"/>
    </source>
</evidence>
<keyword evidence="1" id="KW-0812">Transmembrane</keyword>